<dbReference type="AlphaFoldDB" id="A0A8E2VMU6"/>
<dbReference type="InterPro" id="IPR011697">
    <property type="entry name" value="Peptidase_C26"/>
</dbReference>
<reference evidence="2 3" key="1">
    <citation type="submission" date="2018-04" db="EMBL/GenBank/DDBJ databases">
        <title>Genomic Encyclopedia of Archaeal and Bacterial Type Strains, Phase II (KMG-II): from individual species to whole genera.</title>
        <authorList>
            <person name="Goeker M."/>
        </authorList>
    </citation>
    <scope>NUCLEOTIDE SEQUENCE [LARGE SCALE GENOMIC DNA]</scope>
    <source>
        <strain evidence="2 3">DSM 19783</strain>
    </source>
</reference>
<dbReference type="PROSITE" id="PS51273">
    <property type="entry name" value="GATASE_TYPE_1"/>
    <property type="match status" value="1"/>
</dbReference>
<dbReference type="SUPFAM" id="SSF52317">
    <property type="entry name" value="Class I glutamine amidotransferase-like"/>
    <property type="match status" value="1"/>
</dbReference>
<protein>
    <submittedName>
        <fullName evidence="2">Putative glutamine amidotransferase</fullName>
    </submittedName>
</protein>
<proteinExistence type="predicted"/>
<keyword evidence="2" id="KW-0315">Glutamine amidotransferase</keyword>
<dbReference type="RefSeq" id="WP_108023248.1">
    <property type="nucleotide sequence ID" value="NZ_QAYC01000001.1"/>
</dbReference>
<dbReference type="InterPro" id="IPR044668">
    <property type="entry name" value="PuuD-like"/>
</dbReference>
<comment type="caution">
    <text evidence="2">The sequence shown here is derived from an EMBL/GenBank/DDBJ whole genome shotgun (WGS) entry which is preliminary data.</text>
</comment>
<gene>
    <name evidence="2" type="ORF">C8N38_101319</name>
</gene>
<dbReference type="InterPro" id="IPR029062">
    <property type="entry name" value="Class_I_gatase-like"/>
</dbReference>
<dbReference type="GO" id="GO:0005829">
    <property type="term" value="C:cytosol"/>
    <property type="evidence" value="ECO:0007669"/>
    <property type="project" value="TreeGrafter"/>
</dbReference>
<dbReference type="CDD" id="cd01745">
    <property type="entry name" value="GATase1_2"/>
    <property type="match status" value="1"/>
</dbReference>
<dbReference type="EMBL" id="QAYC01000001">
    <property type="protein sequence ID" value="PTW52015.1"/>
    <property type="molecule type" value="Genomic_DNA"/>
</dbReference>
<accession>A0A8E2VMU6</accession>
<organism evidence="2 3">
    <name type="scientific">Rhodovulum kholense</name>
    <dbReference type="NCBI Taxonomy" id="453584"/>
    <lineage>
        <taxon>Bacteria</taxon>
        <taxon>Pseudomonadati</taxon>
        <taxon>Pseudomonadota</taxon>
        <taxon>Alphaproteobacteria</taxon>
        <taxon>Rhodobacterales</taxon>
        <taxon>Paracoccaceae</taxon>
        <taxon>Rhodovulum</taxon>
    </lineage>
</organism>
<dbReference type="GO" id="GO:0033969">
    <property type="term" value="F:gamma-glutamyl-gamma-aminobutyrate hydrolase activity"/>
    <property type="evidence" value="ECO:0007669"/>
    <property type="project" value="TreeGrafter"/>
</dbReference>
<dbReference type="GO" id="GO:0006598">
    <property type="term" value="P:polyamine catabolic process"/>
    <property type="evidence" value="ECO:0007669"/>
    <property type="project" value="TreeGrafter"/>
</dbReference>
<evidence type="ECO:0000313" key="3">
    <source>
        <dbReference type="Proteomes" id="UP000244037"/>
    </source>
</evidence>
<keyword evidence="3" id="KW-1185">Reference proteome</keyword>
<evidence type="ECO:0000256" key="1">
    <source>
        <dbReference type="SAM" id="MobiDB-lite"/>
    </source>
</evidence>
<dbReference type="Proteomes" id="UP000244037">
    <property type="component" value="Unassembled WGS sequence"/>
</dbReference>
<sequence>MRFGRHDRPLIAVTTSSRSGWRVFPLVAFNLWLAGGRGVRWGTGRSADIDGVDGLIIGGGDDISPDLYGMQLVASARLDPERDALERRLVEAAIARGKPVLGICRGAQMLNVALGGTLDQDAYGTYTASKRVWTILPRKAVTVTPGTRLAEIAGPRPMRVNALHSQAVARLGEHLEVAARDRGGMIQAVERRRDPFALGVQWHPEHLFYARRQRAIFAALVAAASAMRNARGQWKAVDRFLEQARLDRAGPGGDGQDGDGQGTPDRASRDRPRADKDNLKI</sequence>
<dbReference type="OrthoDB" id="9813383at2"/>
<dbReference type="PANTHER" id="PTHR43235">
    <property type="entry name" value="GLUTAMINE AMIDOTRANSFERASE PB2B2.05-RELATED"/>
    <property type="match status" value="1"/>
</dbReference>
<name>A0A8E2VMU6_9RHOB</name>
<feature type="region of interest" description="Disordered" evidence="1">
    <location>
        <begin position="245"/>
        <end position="281"/>
    </location>
</feature>
<dbReference type="Pfam" id="PF07722">
    <property type="entry name" value="Peptidase_C26"/>
    <property type="match status" value="1"/>
</dbReference>
<dbReference type="PANTHER" id="PTHR43235:SF1">
    <property type="entry name" value="GLUTAMINE AMIDOTRANSFERASE PB2B2.05-RELATED"/>
    <property type="match status" value="1"/>
</dbReference>
<evidence type="ECO:0000313" key="2">
    <source>
        <dbReference type="EMBL" id="PTW52015.1"/>
    </source>
</evidence>
<dbReference type="Gene3D" id="3.40.50.880">
    <property type="match status" value="1"/>
</dbReference>
<feature type="compositionally biased region" description="Gly residues" evidence="1">
    <location>
        <begin position="250"/>
        <end position="261"/>
    </location>
</feature>
<keyword evidence="2" id="KW-0808">Transferase</keyword>
<feature type="compositionally biased region" description="Basic and acidic residues" evidence="1">
    <location>
        <begin position="266"/>
        <end position="281"/>
    </location>
</feature>
<dbReference type="GO" id="GO:0016740">
    <property type="term" value="F:transferase activity"/>
    <property type="evidence" value="ECO:0007669"/>
    <property type="project" value="UniProtKB-KW"/>
</dbReference>